<dbReference type="SUPFAM" id="SSF53901">
    <property type="entry name" value="Thiolase-like"/>
    <property type="match status" value="2"/>
</dbReference>
<dbReference type="PANTHER" id="PTHR11712:SF325">
    <property type="entry name" value="3-OXOACYL-(ACYL-CARRIER-PROTEIN) SYNTHASE II FABF"/>
    <property type="match status" value="1"/>
</dbReference>
<proteinExistence type="inferred from homology"/>
<name>A0ABM7P6D6_9BACT</name>
<comment type="similarity">
    <text evidence="1 3">Belongs to the thiolase-like superfamily. Beta-ketoacyl-ACP synthases family.</text>
</comment>
<dbReference type="InterPro" id="IPR014031">
    <property type="entry name" value="Ketoacyl_synth_C"/>
</dbReference>
<dbReference type="InterPro" id="IPR000794">
    <property type="entry name" value="Beta-ketoacyl_synthase"/>
</dbReference>
<accession>A0ABM7P6D6</accession>
<gene>
    <name evidence="5" type="ORF">PSDVSF_16780</name>
</gene>
<dbReference type="PANTHER" id="PTHR11712">
    <property type="entry name" value="POLYKETIDE SYNTHASE-RELATED"/>
    <property type="match status" value="1"/>
</dbReference>
<reference evidence="5" key="1">
    <citation type="journal article" date="2022" name="Arch. Microbiol.">
        <title>Pseudodesulfovibrio sediminis sp. nov., a mesophilic and neutrophilic sulfate-reducing bacterium isolated from sediment of a brackish lake.</title>
        <authorList>
            <person name="Takahashi A."/>
            <person name="Kojima H."/>
            <person name="Watanabe M."/>
            <person name="Fukui M."/>
        </authorList>
    </citation>
    <scope>NUCLEOTIDE SEQUENCE</scope>
    <source>
        <strain evidence="5">SF6</strain>
    </source>
</reference>
<dbReference type="InterPro" id="IPR018201">
    <property type="entry name" value="Ketoacyl_synth_AS"/>
</dbReference>
<dbReference type="Pfam" id="PF00109">
    <property type="entry name" value="ketoacyl-synt"/>
    <property type="match status" value="1"/>
</dbReference>
<dbReference type="EMBL" id="AP024485">
    <property type="protein sequence ID" value="BCS88436.1"/>
    <property type="molecule type" value="Genomic_DNA"/>
</dbReference>
<keyword evidence="6" id="KW-1185">Reference proteome</keyword>
<evidence type="ECO:0000256" key="1">
    <source>
        <dbReference type="ARBA" id="ARBA00008467"/>
    </source>
</evidence>
<evidence type="ECO:0000313" key="6">
    <source>
        <dbReference type="Proteomes" id="UP001053296"/>
    </source>
</evidence>
<evidence type="ECO:0000256" key="3">
    <source>
        <dbReference type="RuleBase" id="RU003694"/>
    </source>
</evidence>
<dbReference type="PROSITE" id="PS52004">
    <property type="entry name" value="KS3_2"/>
    <property type="match status" value="1"/>
</dbReference>
<dbReference type="CDD" id="cd00834">
    <property type="entry name" value="KAS_I_II"/>
    <property type="match status" value="1"/>
</dbReference>
<protein>
    <submittedName>
        <fullName evidence="5">Beta-ketoacyl-ACP synthase II</fullName>
    </submittedName>
</protein>
<dbReference type="PROSITE" id="PS00606">
    <property type="entry name" value="KS3_1"/>
    <property type="match status" value="1"/>
</dbReference>
<dbReference type="Proteomes" id="UP001053296">
    <property type="component" value="Chromosome"/>
</dbReference>
<sequence length="408" mass="42831">MRRVVITGMGALSPYGEGLEAFFKGLESGESCIRSMPELLEVSGLTPSIAGQVPTYNAKAIPRKFRRTMSPMSIFAVLAATEAIAMAELDDTTLENGRTGLVVGSTVGSVQALQSIFTHYLDGKSVDGVKSTEFFKIMNHSCATNIAQFFGVRGRVLAPSAACSTGCQTIGIAMETIAMGKQDVMLCGGADELHPLTVGTFDILQAASTGYNVHPTETPRPFDKDRDGIVCSEGAGIVVLESLDHAKARNAPILAELIGFATTSDPSNPASPSASAIAQCMELALDEAGTVPEDVDYVNAHATGTDLGDIAESQAIASLMGKIPAVSSLKGYMGHTMAASGALETIATLYMLKNGLVFPTRNLLHVSPGCEGVNHITAKTHRSISIALKNNFALGGINTSLVIRRYND</sequence>
<feature type="domain" description="Ketosynthase family 3 (KS3)" evidence="4">
    <location>
        <begin position="1"/>
        <end position="405"/>
    </location>
</feature>
<dbReference type="RefSeq" id="WP_229596370.1">
    <property type="nucleotide sequence ID" value="NZ_AP024485.1"/>
</dbReference>
<organism evidence="5 6">
    <name type="scientific">Pseudodesulfovibrio sediminis</name>
    <dbReference type="NCBI Taxonomy" id="2810563"/>
    <lineage>
        <taxon>Bacteria</taxon>
        <taxon>Pseudomonadati</taxon>
        <taxon>Thermodesulfobacteriota</taxon>
        <taxon>Desulfovibrionia</taxon>
        <taxon>Desulfovibrionales</taxon>
        <taxon>Desulfovibrionaceae</taxon>
    </lineage>
</organism>
<evidence type="ECO:0000256" key="2">
    <source>
        <dbReference type="ARBA" id="ARBA00022679"/>
    </source>
</evidence>
<dbReference type="Pfam" id="PF02801">
    <property type="entry name" value="Ketoacyl-synt_C"/>
    <property type="match status" value="1"/>
</dbReference>
<dbReference type="Gene3D" id="3.40.47.10">
    <property type="match status" value="1"/>
</dbReference>
<dbReference type="InterPro" id="IPR020841">
    <property type="entry name" value="PKS_Beta-ketoAc_synthase_dom"/>
</dbReference>
<dbReference type="InterPro" id="IPR016039">
    <property type="entry name" value="Thiolase-like"/>
</dbReference>
<keyword evidence="2 3" id="KW-0808">Transferase</keyword>
<dbReference type="SMART" id="SM00825">
    <property type="entry name" value="PKS_KS"/>
    <property type="match status" value="1"/>
</dbReference>
<evidence type="ECO:0000259" key="4">
    <source>
        <dbReference type="PROSITE" id="PS52004"/>
    </source>
</evidence>
<dbReference type="InterPro" id="IPR014030">
    <property type="entry name" value="Ketoacyl_synth_N"/>
</dbReference>
<evidence type="ECO:0000313" key="5">
    <source>
        <dbReference type="EMBL" id="BCS88436.1"/>
    </source>
</evidence>